<name>A0A1V4L0H1_PATFA</name>
<feature type="compositionally biased region" description="Acidic residues" evidence="1">
    <location>
        <begin position="148"/>
        <end position="160"/>
    </location>
</feature>
<evidence type="ECO:0000313" key="2">
    <source>
        <dbReference type="EMBL" id="OPJ90122.1"/>
    </source>
</evidence>
<keyword evidence="3" id="KW-1185">Reference proteome</keyword>
<proteinExistence type="predicted"/>
<feature type="region of interest" description="Disordered" evidence="1">
    <location>
        <begin position="83"/>
        <end position="185"/>
    </location>
</feature>
<dbReference type="OrthoDB" id="616263at2759"/>
<gene>
    <name evidence="2" type="ORF">AV530_010236</name>
</gene>
<dbReference type="Proteomes" id="UP000190648">
    <property type="component" value="Unassembled WGS sequence"/>
</dbReference>
<evidence type="ECO:0000256" key="1">
    <source>
        <dbReference type="SAM" id="MobiDB-lite"/>
    </source>
</evidence>
<organism evidence="2 3">
    <name type="scientific">Patagioenas fasciata monilis</name>
    <dbReference type="NCBI Taxonomy" id="372326"/>
    <lineage>
        <taxon>Eukaryota</taxon>
        <taxon>Metazoa</taxon>
        <taxon>Chordata</taxon>
        <taxon>Craniata</taxon>
        <taxon>Vertebrata</taxon>
        <taxon>Euteleostomi</taxon>
        <taxon>Archelosauria</taxon>
        <taxon>Archosauria</taxon>
        <taxon>Dinosauria</taxon>
        <taxon>Saurischia</taxon>
        <taxon>Theropoda</taxon>
        <taxon>Coelurosauria</taxon>
        <taxon>Aves</taxon>
        <taxon>Neognathae</taxon>
        <taxon>Neoaves</taxon>
        <taxon>Columbimorphae</taxon>
        <taxon>Columbiformes</taxon>
        <taxon>Columbidae</taxon>
        <taxon>Patagioenas</taxon>
    </lineage>
</organism>
<dbReference type="AlphaFoldDB" id="A0A1V4L0H1"/>
<feature type="compositionally biased region" description="Basic and acidic residues" evidence="1">
    <location>
        <begin position="161"/>
        <end position="177"/>
    </location>
</feature>
<feature type="compositionally biased region" description="Acidic residues" evidence="1">
    <location>
        <begin position="100"/>
        <end position="126"/>
    </location>
</feature>
<dbReference type="STRING" id="372326.A0A1V4L0H1"/>
<reference evidence="2 3" key="1">
    <citation type="submission" date="2016-02" db="EMBL/GenBank/DDBJ databases">
        <title>Band-tailed pigeon sequencing and assembly.</title>
        <authorList>
            <person name="Soares A.E."/>
            <person name="Novak B.J."/>
            <person name="Rice E.S."/>
            <person name="O'Connell B."/>
            <person name="Chang D."/>
            <person name="Weber S."/>
            <person name="Shapiro B."/>
        </authorList>
    </citation>
    <scope>NUCLEOTIDE SEQUENCE [LARGE SCALE GENOMIC DNA]</scope>
    <source>
        <strain evidence="2">BTP2013</strain>
        <tissue evidence="2">Blood</tissue>
    </source>
</reference>
<dbReference type="EMBL" id="LSYS01000433">
    <property type="protein sequence ID" value="OPJ90122.1"/>
    <property type="molecule type" value="Genomic_DNA"/>
</dbReference>
<sequence length="185" mass="21568">MGHKAETGTANRHTTQRWVKKFLKGDKSLEDEEQSGGQWEVTMTNGQQPSKLSLLQLHEKLLKNHPTVIWHLKQIGKVKKFDKRVPQEQEELGCSTFWEPELEQEPEQALEEEQEWVLEQELEPEQEPERALEQESEQEQEPERALEQEPEPEQALELEQELERALVQKQPTDRSGDVEISLGLT</sequence>
<evidence type="ECO:0000313" key="3">
    <source>
        <dbReference type="Proteomes" id="UP000190648"/>
    </source>
</evidence>
<protein>
    <submittedName>
        <fullName evidence="2">Uncharacterized protein</fullName>
    </submittedName>
</protein>
<comment type="caution">
    <text evidence="2">The sequence shown here is derived from an EMBL/GenBank/DDBJ whole genome shotgun (WGS) entry which is preliminary data.</text>
</comment>
<accession>A0A1V4L0H1</accession>